<keyword evidence="2" id="KW-1185">Reference proteome</keyword>
<comment type="caution">
    <text evidence="1">The sequence shown here is derived from an EMBL/GenBank/DDBJ whole genome shotgun (WGS) entry which is preliminary data.</text>
</comment>
<sequence length="567" mass="60601">MSNIQELILATSSSIPHAQHTASAKRPTFAPTATSNVGHSNGSAGPSSITLHDLNTSAYVHSFKPSSSGLNSVGVIPSCGGEGGGLLVSQEGKSLLSFWAWQKDQLQTRIHLPEKLSCFITSPNGVWAAGGSPTGHVYLWEIASGHLLASFDAHYRSITAISFTPCSTLLLMASEDSSTSTWSVSRLVDLSPDMASTIPEPYCTFSDHSLAVRVLHVGKGKGVECRVFTGALDGCIKIWALNPPKLLTSFALPQGQIPTSIAVDPLERWFHVGTDAGEIHHVRLFRRRKELGKRTEETDDVLLDRGYSEASGRSEFAEMMVAVGGEGEGSADVRIGGESNDIKGSKGRISLGMPITALVLSKSQSHLVSGTATGHIYVHSLPSHQHLRTITSHVGVPVTHLSTLTRPPDLVGSVSLRDAANAATSTGGIVAAGAWPVKEIKQFERMKVVKRDARHMGDIGVLLRPLVDFSELDELDTLDEPFHAYGSMNGFAMGSATDGTPSAPIAADKIYALEEELETVKAQLRRAAEINQEMWNGVVDRTFEQLKGKRTEGLVNGAAEGDVQMAD</sequence>
<name>A0ACC2VQ09_9TREE</name>
<protein>
    <submittedName>
        <fullName evidence="1">Uncharacterized protein</fullName>
    </submittedName>
</protein>
<dbReference type="EMBL" id="JASBWR010000060">
    <property type="protein sequence ID" value="KAJ9100980.1"/>
    <property type="molecule type" value="Genomic_DNA"/>
</dbReference>
<gene>
    <name evidence="1" type="ORF">QFC19_005376</name>
</gene>
<reference evidence="1" key="1">
    <citation type="submission" date="2023-04" db="EMBL/GenBank/DDBJ databases">
        <title>Draft Genome sequencing of Naganishia species isolated from polar environments using Oxford Nanopore Technology.</title>
        <authorList>
            <person name="Leo P."/>
            <person name="Venkateswaran K."/>
        </authorList>
    </citation>
    <scope>NUCLEOTIDE SEQUENCE</scope>
    <source>
        <strain evidence="1">MNA-CCFEE 5261</strain>
    </source>
</reference>
<organism evidence="1 2">
    <name type="scientific">Naganishia cerealis</name>
    <dbReference type="NCBI Taxonomy" id="610337"/>
    <lineage>
        <taxon>Eukaryota</taxon>
        <taxon>Fungi</taxon>
        <taxon>Dikarya</taxon>
        <taxon>Basidiomycota</taxon>
        <taxon>Agaricomycotina</taxon>
        <taxon>Tremellomycetes</taxon>
        <taxon>Filobasidiales</taxon>
        <taxon>Filobasidiaceae</taxon>
        <taxon>Naganishia</taxon>
    </lineage>
</organism>
<evidence type="ECO:0000313" key="2">
    <source>
        <dbReference type="Proteomes" id="UP001241377"/>
    </source>
</evidence>
<accession>A0ACC2VQ09</accession>
<dbReference type="Proteomes" id="UP001241377">
    <property type="component" value="Unassembled WGS sequence"/>
</dbReference>
<proteinExistence type="predicted"/>
<evidence type="ECO:0000313" key="1">
    <source>
        <dbReference type="EMBL" id="KAJ9100980.1"/>
    </source>
</evidence>